<feature type="compositionally biased region" description="Basic and acidic residues" evidence="1">
    <location>
        <begin position="455"/>
        <end position="464"/>
    </location>
</feature>
<evidence type="ECO:0000313" key="3">
    <source>
        <dbReference type="EMBL" id="GAW65793.1"/>
    </source>
</evidence>
<dbReference type="EMBL" id="BDQG01000001">
    <property type="protein sequence ID" value="GAW65793.1"/>
    <property type="molecule type" value="Genomic_DNA"/>
</dbReference>
<dbReference type="SUPFAM" id="SSF54001">
    <property type="entry name" value="Cysteine proteinases"/>
    <property type="match status" value="1"/>
</dbReference>
<accession>A0ABQ0MFB2</accession>
<evidence type="ECO:0000256" key="1">
    <source>
        <dbReference type="SAM" id="MobiDB-lite"/>
    </source>
</evidence>
<organism evidence="3 4">
    <name type="scientific">Geoanaerobacter pelophilus</name>
    <dbReference type="NCBI Taxonomy" id="60036"/>
    <lineage>
        <taxon>Bacteria</taxon>
        <taxon>Pseudomonadati</taxon>
        <taxon>Thermodesulfobacteriota</taxon>
        <taxon>Desulfuromonadia</taxon>
        <taxon>Geobacterales</taxon>
        <taxon>Geobacteraceae</taxon>
        <taxon>Geoanaerobacter</taxon>
    </lineage>
</organism>
<dbReference type="InterPro" id="IPR038765">
    <property type="entry name" value="Papain-like_cys_pep_sf"/>
</dbReference>
<comment type="caution">
    <text evidence="3">The sequence shown here is derived from an EMBL/GenBank/DDBJ whole genome shotgun (WGS) entry which is preliminary data.</text>
</comment>
<feature type="compositionally biased region" description="Basic and acidic residues" evidence="1">
    <location>
        <begin position="387"/>
        <end position="415"/>
    </location>
</feature>
<dbReference type="Gene3D" id="3.10.620.30">
    <property type="match status" value="1"/>
</dbReference>
<feature type="compositionally biased region" description="Pro residues" evidence="1">
    <location>
        <begin position="445"/>
        <end position="454"/>
    </location>
</feature>
<feature type="domain" description="Transglutaminase-like" evidence="2">
    <location>
        <begin position="208"/>
        <end position="285"/>
    </location>
</feature>
<protein>
    <submittedName>
        <fullName evidence="3">Transglutaminase</fullName>
    </submittedName>
</protein>
<dbReference type="Proteomes" id="UP000194153">
    <property type="component" value="Unassembled WGS sequence"/>
</dbReference>
<sequence length="669" mass="73126">MREIQVGEFMLQRGLLLALLILVTSVPCRAKTLVVAGKISSEVTVTQQVTFGVEEKLSELIYRFPLPAAIKVASLNQRLTDHRLKFDPQPDSVKDETDDYGNSYKVVTWRKLAGDARATIVYTTAIDATLAPVKTRAPFPVGQVPEDVRLFLKPTKQVQATDPEVVKKAAELTADAANQGEAVDAVINFVADHIRYETPPKSYDALYGLSTGTGNCQNYAHLACALLRASGIPARVAVGLTLKDKWKIPLDNRGSSLVQGMGEGLHAWIEVWFPGLGWLPCDPQQSKQFTSTRHIKYAHGLECGEIGTSWRAAPVLPRYSASISSNYSRDLVDLNLKGSGSEPRGYMASFEMIAAAPEVAVVTAPAPLPVPVALPVPVPSLPSLPKPEPKREGKQTPKPEPKPEPKLEPKPEPKLPSKPVAKPKLPPKPAPKAPVKEAKSELPKPEPQPAPLPKLEPKPLEKEPAPAPAKPAPKPKKKKPSGPPPVEPDAAGRVIFGNTHFPANLDFYTNSGNRGEASLERETAEYATSSSVYAQAFVLDRPLRLEQVSLAMRKFGGDGTVYLDIVADEDGKPGLTRGVRSRPVYLENVKRLPGYGWLDFAVAPDAEPFLPGKYWVVLRRSGEAILNWYYTPGKPYSGPDDTRSTARGWQWEDILTYDFVFKVTGRVPR</sequence>
<keyword evidence="4" id="KW-1185">Reference proteome</keyword>
<dbReference type="PANTHER" id="PTHR33490:SF3">
    <property type="entry name" value="CONSERVED INTEGRAL MEMBRANE PROTEIN"/>
    <property type="match status" value="1"/>
</dbReference>
<proteinExistence type="predicted"/>
<dbReference type="InterPro" id="IPR002931">
    <property type="entry name" value="Transglutaminase-like"/>
</dbReference>
<dbReference type="SMART" id="SM00460">
    <property type="entry name" value="TGc"/>
    <property type="match status" value="1"/>
</dbReference>
<dbReference type="Pfam" id="PF01841">
    <property type="entry name" value="Transglut_core"/>
    <property type="match status" value="1"/>
</dbReference>
<gene>
    <name evidence="3" type="ORF">GPEL0_01f0846</name>
</gene>
<reference evidence="4" key="1">
    <citation type="submission" date="2017-05" db="EMBL/GenBank/DDBJ databases">
        <title>Draft genome sequence of Geobacter pelophilus, a iron(III)-reducing bacteria.</title>
        <authorList>
            <person name="Aoyagi T."/>
            <person name="Koike H."/>
            <person name="Morita T."/>
            <person name="Sato Y."/>
            <person name="Habe H."/>
            <person name="Hori T."/>
        </authorList>
    </citation>
    <scope>NUCLEOTIDE SEQUENCE [LARGE SCALE GENOMIC DNA]</scope>
    <source>
        <strain evidence="4">Drf2</strain>
    </source>
</reference>
<evidence type="ECO:0000313" key="4">
    <source>
        <dbReference type="Proteomes" id="UP000194153"/>
    </source>
</evidence>
<dbReference type="PANTHER" id="PTHR33490">
    <property type="entry name" value="BLR5614 PROTEIN-RELATED"/>
    <property type="match status" value="1"/>
</dbReference>
<evidence type="ECO:0000259" key="2">
    <source>
        <dbReference type="SMART" id="SM00460"/>
    </source>
</evidence>
<feature type="region of interest" description="Disordered" evidence="1">
    <location>
        <begin position="378"/>
        <end position="492"/>
    </location>
</feature>
<feature type="compositionally biased region" description="Basic and acidic residues" evidence="1">
    <location>
        <begin position="434"/>
        <end position="444"/>
    </location>
</feature>
<name>A0ABQ0MFB2_9BACT</name>